<dbReference type="GO" id="GO:0005634">
    <property type="term" value="C:nucleus"/>
    <property type="evidence" value="ECO:0007669"/>
    <property type="project" value="UniProtKB-SubCell"/>
</dbReference>
<accession>Q6BPQ2</accession>
<proteinExistence type="inferred from homology"/>
<evidence type="ECO:0000256" key="6">
    <source>
        <dbReference type="ARBA" id="ARBA00022490"/>
    </source>
</evidence>
<dbReference type="RefSeq" id="XP_459818.2">
    <property type="nucleotide sequence ID" value="XM_459818.1"/>
</dbReference>
<sequence>MAASKQYLSLSNSKSRSPESKSITLPNLKKDESIVHLHDRSDLFSNSRRTGPSNGRKRKSQPIIVNNLVKKKPRKQKKPRVSFSSSPIKISRQQSNDDMKDIDFNILDTFNKKRYQYDPDYNSPNSNIDTHNINNSDSETETQLINLKQLSSSPAKSQEHNNEKDVQILDKLIEANSNKYEDYMEKVRKNEGEFASSDDDFAVEMMKGNILSTMENRKQASMEAVRLKFKDKDYPKPISSKKSLLTRTEAHLYIIPQILKGKLETSIFYDMAKSISESSSHETMTHKEKWKINWQEFFGGYYGFKRQSFIASIILSRHKKDLQNAANRNKTVSYWTISGFSTFVLANEIVIRFVMHDFDCTISEAEKIIKESSEYGTVISDSTELIDDLNIGELLNDESKEFMKGITLDDTKSSEVDENSDDESKTKTMEYESQPDFNDTKQSKTDILDQFLGTSSDEDD</sequence>
<feature type="domain" description="Restriction of telomere capping protein 4 C-terminal" evidence="9">
    <location>
        <begin position="258"/>
        <end position="382"/>
    </location>
</feature>
<reference evidence="10 11" key="1">
    <citation type="journal article" date="2004" name="Nature">
        <title>Genome evolution in yeasts.</title>
        <authorList>
            <consortium name="Genolevures"/>
            <person name="Dujon B."/>
            <person name="Sherman D."/>
            <person name="Fischer G."/>
            <person name="Durrens P."/>
            <person name="Casaregola S."/>
            <person name="Lafontaine I."/>
            <person name="de Montigny J."/>
            <person name="Marck C."/>
            <person name="Neuveglise C."/>
            <person name="Talla E."/>
            <person name="Goffard N."/>
            <person name="Frangeul L."/>
            <person name="Aigle M."/>
            <person name="Anthouard V."/>
            <person name="Babour A."/>
            <person name="Barbe V."/>
            <person name="Barnay S."/>
            <person name="Blanchin S."/>
            <person name="Beckerich J.M."/>
            <person name="Beyne E."/>
            <person name="Bleykasten C."/>
            <person name="Boisrame A."/>
            <person name="Boyer J."/>
            <person name="Cattolico L."/>
            <person name="Confanioleri F."/>
            <person name="de Daruvar A."/>
            <person name="Despons L."/>
            <person name="Fabre E."/>
            <person name="Fairhead C."/>
            <person name="Ferry-Dumazet H."/>
            <person name="Groppi A."/>
            <person name="Hantraye F."/>
            <person name="Hennequin C."/>
            <person name="Jauniaux N."/>
            <person name="Joyet P."/>
            <person name="Kachouri R."/>
            <person name="Kerrest A."/>
            <person name="Koszul R."/>
            <person name="Lemaire M."/>
            <person name="Lesur I."/>
            <person name="Ma L."/>
            <person name="Muller H."/>
            <person name="Nicaud J.M."/>
            <person name="Nikolski M."/>
            <person name="Oztas S."/>
            <person name="Ozier-Kalogeropoulos O."/>
            <person name="Pellenz S."/>
            <person name="Potier S."/>
            <person name="Richard G.F."/>
            <person name="Straub M.L."/>
            <person name="Suleau A."/>
            <person name="Swennene D."/>
            <person name="Tekaia F."/>
            <person name="Wesolowski-Louvel M."/>
            <person name="Westhof E."/>
            <person name="Wirth B."/>
            <person name="Zeniou-Meyer M."/>
            <person name="Zivanovic I."/>
            <person name="Bolotin-Fukuhara M."/>
            <person name="Thierry A."/>
            <person name="Bouchier C."/>
            <person name="Caudron B."/>
            <person name="Scarpelli C."/>
            <person name="Gaillardin C."/>
            <person name="Weissenbach J."/>
            <person name="Wincker P."/>
            <person name="Souciet J.L."/>
        </authorList>
    </citation>
    <scope>NUCLEOTIDE SEQUENCE [LARGE SCALE GENOMIC DNA]</scope>
    <source>
        <strain evidence="11">ATCC 36239 / CBS 767 / BCRC 21394 / JCM 1990 / NBRC 0083 / IGC 2968</strain>
    </source>
</reference>
<feature type="compositionally biased region" description="Basic and acidic residues" evidence="8">
    <location>
        <begin position="28"/>
        <end position="42"/>
    </location>
</feature>
<feature type="region of interest" description="Disordered" evidence="8">
    <location>
        <begin position="1"/>
        <end position="97"/>
    </location>
</feature>
<feature type="compositionally biased region" description="Polar residues" evidence="8">
    <location>
        <begin position="43"/>
        <end position="53"/>
    </location>
</feature>
<dbReference type="Proteomes" id="UP000000599">
    <property type="component" value="Chromosome E"/>
</dbReference>
<dbReference type="InParanoid" id="Q6BPQ2"/>
<dbReference type="OMA" id="NSEYPRD"/>
<keyword evidence="6" id="KW-0963">Cytoplasm</keyword>
<name>Q6BPQ2_DEBHA</name>
<gene>
    <name evidence="10" type="ordered locus">DEHA2E11726g</name>
</gene>
<dbReference type="Pfam" id="PF14474">
    <property type="entry name" value="RTC4"/>
    <property type="match status" value="1"/>
</dbReference>
<feature type="region of interest" description="Disordered" evidence="8">
    <location>
        <begin position="406"/>
        <end position="445"/>
    </location>
</feature>
<feature type="compositionally biased region" description="Polar residues" evidence="8">
    <location>
        <begin position="82"/>
        <end position="94"/>
    </location>
</feature>
<comment type="subcellular location">
    <subcellularLocation>
        <location evidence="3">Cytoplasm</location>
    </subcellularLocation>
    <subcellularLocation>
        <location evidence="2">Nucleus</location>
    </subcellularLocation>
</comment>
<evidence type="ECO:0000313" key="11">
    <source>
        <dbReference type="Proteomes" id="UP000000599"/>
    </source>
</evidence>
<evidence type="ECO:0000256" key="3">
    <source>
        <dbReference type="ARBA" id="ARBA00004496"/>
    </source>
</evidence>
<dbReference type="InterPro" id="IPR039024">
    <property type="entry name" value="RTC4"/>
</dbReference>
<dbReference type="GeneID" id="2902903"/>
<dbReference type="AlphaFoldDB" id="Q6BPQ2"/>
<dbReference type="SMART" id="SM01312">
    <property type="entry name" value="RTC4"/>
    <property type="match status" value="1"/>
</dbReference>
<dbReference type="PANTHER" id="PTHR41391">
    <property type="entry name" value="RESTRICTION OF TELOMERE CAPPING PROTEIN 4"/>
    <property type="match status" value="1"/>
</dbReference>
<evidence type="ECO:0000256" key="5">
    <source>
        <dbReference type="ARBA" id="ARBA00015162"/>
    </source>
</evidence>
<dbReference type="PANTHER" id="PTHR41391:SF1">
    <property type="entry name" value="RESTRICTION OF TELOMERE CAPPING PROTEIN 4"/>
    <property type="match status" value="1"/>
</dbReference>
<organism evidence="10 11">
    <name type="scientific">Debaryomyces hansenii (strain ATCC 36239 / CBS 767 / BCRC 21394 / JCM 1990 / NBRC 0083 / IGC 2968)</name>
    <name type="common">Yeast</name>
    <name type="synonym">Torulaspora hansenii</name>
    <dbReference type="NCBI Taxonomy" id="284592"/>
    <lineage>
        <taxon>Eukaryota</taxon>
        <taxon>Fungi</taxon>
        <taxon>Dikarya</taxon>
        <taxon>Ascomycota</taxon>
        <taxon>Saccharomycotina</taxon>
        <taxon>Pichiomycetes</taxon>
        <taxon>Debaryomycetaceae</taxon>
        <taxon>Debaryomyces</taxon>
    </lineage>
</organism>
<keyword evidence="11" id="KW-1185">Reference proteome</keyword>
<dbReference type="GO" id="GO:0005737">
    <property type="term" value="C:cytoplasm"/>
    <property type="evidence" value="ECO:0007669"/>
    <property type="project" value="UniProtKB-SubCell"/>
</dbReference>
<evidence type="ECO:0000256" key="4">
    <source>
        <dbReference type="ARBA" id="ARBA00009461"/>
    </source>
</evidence>
<dbReference type="eggNOG" id="ENOG502S1RG">
    <property type="taxonomic scope" value="Eukaryota"/>
</dbReference>
<comment type="function">
    <text evidence="1">May be involved in a process influencing telomere capping.</text>
</comment>
<dbReference type="VEuPathDB" id="FungiDB:DEHA2E11726g"/>
<dbReference type="STRING" id="284592.Q6BPQ2"/>
<dbReference type="EMBL" id="CR382137">
    <property type="protein sequence ID" value="CAG88057.2"/>
    <property type="molecule type" value="Genomic_DNA"/>
</dbReference>
<protein>
    <recommendedName>
        <fullName evidence="5">Restriction of telomere capping protein 4</fullName>
    </recommendedName>
</protein>
<evidence type="ECO:0000256" key="2">
    <source>
        <dbReference type="ARBA" id="ARBA00004123"/>
    </source>
</evidence>
<comment type="similarity">
    <text evidence="4">Belongs to the RTC4 family.</text>
</comment>
<keyword evidence="7" id="KW-0539">Nucleus</keyword>
<evidence type="ECO:0000259" key="9">
    <source>
        <dbReference type="SMART" id="SM01312"/>
    </source>
</evidence>
<evidence type="ECO:0000256" key="7">
    <source>
        <dbReference type="ARBA" id="ARBA00023242"/>
    </source>
</evidence>
<evidence type="ECO:0000256" key="8">
    <source>
        <dbReference type="SAM" id="MobiDB-lite"/>
    </source>
</evidence>
<feature type="compositionally biased region" description="Basic residues" evidence="8">
    <location>
        <begin position="69"/>
        <end position="80"/>
    </location>
</feature>
<feature type="compositionally biased region" description="Polar residues" evidence="8">
    <location>
        <begin position="122"/>
        <end position="136"/>
    </location>
</feature>
<dbReference type="OrthoDB" id="128308at2759"/>
<evidence type="ECO:0000313" key="10">
    <source>
        <dbReference type="EMBL" id="CAG88057.2"/>
    </source>
</evidence>
<dbReference type="InterPro" id="IPR028094">
    <property type="entry name" value="RTC4_C"/>
</dbReference>
<dbReference type="HOGENOM" id="CLU_650710_0_0_1"/>
<evidence type="ECO:0000256" key="1">
    <source>
        <dbReference type="ARBA" id="ARBA00002738"/>
    </source>
</evidence>
<dbReference type="KEGG" id="dha:DEHA2E11726g"/>
<feature type="region of interest" description="Disordered" evidence="8">
    <location>
        <begin position="115"/>
        <end position="136"/>
    </location>
</feature>
<feature type="compositionally biased region" description="Basic and acidic residues" evidence="8">
    <location>
        <begin position="406"/>
        <end position="415"/>
    </location>
</feature>